<sequence>MGQSIADPKRAGKIGKVIAKRAAKRAAAGVMLAALYDVMMYMSAGDDEDGNNAWDSEAEYRKDRNFYLPNPGGNPIPVWKLPYGLNVIPTFGRKISEVVTGRTSVGKASVQMFDSLMGSFSPVGSVSISEGGNPGTDLLRIAAPSVLDIPIDLIDNTRFTGSKIAPEPRAGDRTPGPAWQRAYSDTPKYYVALSKALAELGGGTDTRPSSPLTEMFAPEAMEHAVNSF</sequence>
<feature type="domain" description="Large polyvalent protein associated" evidence="1">
    <location>
        <begin position="52"/>
        <end position="210"/>
    </location>
</feature>
<proteinExistence type="predicted"/>
<protein>
    <recommendedName>
        <fullName evidence="1">Large polyvalent protein associated domain-containing protein</fullName>
    </recommendedName>
</protein>
<dbReference type="InterPro" id="IPR040561">
    <property type="entry name" value="LPD38"/>
</dbReference>
<evidence type="ECO:0000313" key="2">
    <source>
        <dbReference type="EMBL" id="GAF96864.1"/>
    </source>
</evidence>
<organism evidence="2">
    <name type="scientific">marine sediment metagenome</name>
    <dbReference type="NCBI Taxonomy" id="412755"/>
    <lineage>
        <taxon>unclassified sequences</taxon>
        <taxon>metagenomes</taxon>
        <taxon>ecological metagenomes</taxon>
    </lineage>
</organism>
<evidence type="ECO:0000259" key="1">
    <source>
        <dbReference type="Pfam" id="PF18857"/>
    </source>
</evidence>
<dbReference type="AlphaFoldDB" id="X0TUG9"/>
<comment type="caution">
    <text evidence="2">The sequence shown here is derived from an EMBL/GenBank/DDBJ whole genome shotgun (WGS) entry which is preliminary data.</text>
</comment>
<dbReference type="EMBL" id="BARS01012081">
    <property type="protein sequence ID" value="GAF96864.1"/>
    <property type="molecule type" value="Genomic_DNA"/>
</dbReference>
<reference evidence="2" key="1">
    <citation type="journal article" date="2014" name="Front. Microbiol.">
        <title>High frequency of phylogenetically diverse reductive dehalogenase-homologous genes in deep subseafloor sedimentary metagenomes.</title>
        <authorList>
            <person name="Kawai M."/>
            <person name="Futagami T."/>
            <person name="Toyoda A."/>
            <person name="Takaki Y."/>
            <person name="Nishi S."/>
            <person name="Hori S."/>
            <person name="Arai W."/>
            <person name="Tsubouchi T."/>
            <person name="Morono Y."/>
            <person name="Uchiyama I."/>
            <person name="Ito T."/>
            <person name="Fujiyama A."/>
            <person name="Inagaki F."/>
            <person name="Takami H."/>
        </authorList>
    </citation>
    <scope>NUCLEOTIDE SEQUENCE</scope>
    <source>
        <strain evidence="2">Expedition CK06-06</strain>
    </source>
</reference>
<dbReference type="Pfam" id="PF18857">
    <property type="entry name" value="LPD38"/>
    <property type="match status" value="1"/>
</dbReference>
<accession>X0TUG9</accession>
<gene>
    <name evidence="2" type="ORF">S01H1_21702</name>
</gene>
<name>X0TUG9_9ZZZZ</name>
<feature type="non-terminal residue" evidence="2">
    <location>
        <position position="228"/>
    </location>
</feature>